<feature type="disulfide bond" evidence="3">
    <location>
        <begin position="77"/>
        <end position="92"/>
    </location>
</feature>
<dbReference type="Gene3D" id="3.20.20.80">
    <property type="entry name" value="Glycosidases"/>
    <property type="match status" value="1"/>
</dbReference>
<dbReference type="PANTHER" id="PTHR22762:SF167">
    <property type="entry name" value="LYSOSOMAL ALPHA-GLUCOSIDASE-LIKE PROTEIN"/>
    <property type="match status" value="1"/>
</dbReference>
<proteinExistence type="inferred from homology"/>
<dbReference type="SUPFAM" id="SSF51445">
    <property type="entry name" value="(Trans)glycosidases"/>
    <property type="match status" value="1"/>
</dbReference>
<reference evidence="7 8" key="1">
    <citation type="submission" date="2023-03" db="EMBL/GenBank/DDBJ databases">
        <title>Genome insight into feeding habits of ladybird beetles.</title>
        <authorList>
            <person name="Li H.-S."/>
            <person name="Huang Y.-H."/>
            <person name="Pang H."/>
        </authorList>
    </citation>
    <scope>NUCLEOTIDE SEQUENCE [LARGE SCALE GENOMIC DNA]</scope>
    <source>
        <strain evidence="7">SYSU_2023b</strain>
        <tissue evidence="7">Whole body</tissue>
    </source>
</reference>
<organism evidence="7 8">
    <name type="scientific">Henosepilachna vigintioctopunctata</name>
    <dbReference type="NCBI Taxonomy" id="420089"/>
    <lineage>
        <taxon>Eukaryota</taxon>
        <taxon>Metazoa</taxon>
        <taxon>Ecdysozoa</taxon>
        <taxon>Arthropoda</taxon>
        <taxon>Hexapoda</taxon>
        <taxon>Insecta</taxon>
        <taxon>Pterygota</taxon>
        <taxon>Neoptera</taxon>
        <taxon>Endopterygota</taxon>
        <taxon>Coleoptera</taxon>
        <taxon>Polyphaga</taxon>
        <taxon>Cucujiformia</taxon>
        <taxon>Coccinelloidea</taxon>
        <taxon>Coccinellidae</taxon>
        <taxon>Epilachninae</taxon>
        <taxon>Epilachnini</taxon>
        <taxon>Henosepilachna</taxon>
    </lineage>
</organism>
<evidence type="ECO:0000256" key="3">
    <source>
        <dbReference type="PROSITE-ProRule" id="PRU00779"/>
    </source>
</evidence>
<dbReference type="InterPro" id="IPR000322">
    <property type="entry name" value="Glyco_hydro_31_TIM"/>
</dbReference>
<dbReference type="AlphaFoldDB" id="A0AAW1VBX4"/>
<comment type="caution">
    <text evidence="3">Lacks conserved residue(s) required for the propagation of feature annotation.</text>
</comment>
<dbReference type="PANTHER" id="PTHR22762">
    <property type="entry name" value="ALPHA-GLUCOSIDASE"/>
    <property type="match status" value="1"/>
</dbReference>
<evidence type="ECO:0000256" key="5">
    <source>
        <dbReference type="SAM" id="Phobius"/>
    </source>
</evidence>
<dbReference type="Pfam" id="PF21365">
    <property type="entry name" value="Glyco_hydro_31_3rd"/>
    <property type="match status" value="1"/>
</dbReference>
<evidence type="ECO:0000256" key="1">
    <source>
        <dbReference type="ARBA" id="ARBA00007806"/>
    </source>
</evidence>
<evidence type="ECO:0000259" key="6">
    <source>
        <dbReference type="PROSITE" id="PS51448"/>
    </source>
</evidence>
<dbReference type="InterPro" id="IPR048395">
    <property type="entry name" value="Glyco_hydro_31_C"/>
</dbReference>
<accession>A0AAW1VBX4</accession>
<keyword evidence="5" id="KW-1133">Transmembrane helix</keyword>
<evidence type="ECO:0000256" key="4">
    <source>
        <dbReference type="RuleBase" id="RU361185"/>
    </source>
</evidence>
<dbReference type="InterPro" id="IPR000519">
    <property type="entry name" value="P_trefoil_dom"/>
</dbReference>
<keyword evidence="5" id="KW-0812">Transmembrane</keyword>
<protein>
    <recommendedName>
        <fullName evidence="6">P-type domain-containing protein</fullName>
    </recommendedName>
</protein>
<dbReference type="Proteomes" id="UP001431783">
    <property type="component" value="Unassembled WGS sequence"/>
</dbReference>
<dbReference type="InterPro" id="IPR013780">
    <property type="entry name" value="Glyco_hydro_b"/>
</dbReference>
<comment type="caution">
    <text evidence="7">The sequence shown here is derived from an EMBL/GenBank/DDBJ whole genome shotgun (WGS) entry which is preliminary data.</text>
</comment>
<evidence type="ECO:0000313" key="7">
    <source>
        <dbReference type="EMBL" id="KAK9890619.1"/>
    </source>
</evidence>
<dbReference type="CDD" id="cd00111">
    <property type="entry name" value="Trefoil"/>
    <property type="match status" value="1"/>
</dbReference>
<dbReference type="InterPro" id="IPR017853">
    <property type="entry name" value="GH"/>
</dbReference>
<feature type="disulfide bond" evidence="3">
    <location>
        <begin position="67"/>
        <end position="93"/>
    </location>
</feature>
<gene>
    <name evidence="7" type="ORF">WA026_011981</name>
</gene>
<keyword evidence="4" id="KW-0378">Hydrolase</keyword>
<keyword evidence="4" id="KW-0326">Glycosidase</keyword>
<name>A0AAW1VBX4_9CUCU</name>
<dbReference type="PROSITE" id="PS51448">
    <property type="entry name" value="P_TREFOIL_2"/>
    <property type="match status" value="1"/>
</dbReference>
<keyword evidence="5" id="KW-0472">Membrane</keyword>
<keyword evidence="8" id="KW-1185">Reference proteome</keyword>
<dbReference type="Gene3D" id="2.60.40.1180">
    <property type="entry name" value="Golgi alpha-mannosidase II"/>
    <property type="match status" value="1"/>
</dbReference>
<dbReference type="SUPFAM" id="SSF51011">
    <property type="entry name" value="Glycosyl hydrolase domain"/>
    <property type="match status" value="1"/>
</dbReference>
<comment type="similarity">
    <text evidence="1 4">Belongs to the glycosyl hydrolase 31 family.</text>
</comment>
<evidence type="ECO:0000313" key="8">
    <source>
        <dbReference type="Proteomes" id="UP001431783"/>
    </source>
</evidence>
<sequence>MPTFIEENQGTLRENELEDNNNSRFSKLCVLQFIASVLMTIFVIITPFYVYLNVFDHIEKDTQTNKCLVDNIYRLPCGKNNINETECVNVFCCFELSTNSCYHSIPSVYYYHSSDSMPNVNLTPLGFESVNFLNINVIDDFPKLKIILNDKRLLGMAPNLDSQFNVTNNDNDKISVTVFRKNTNEMLLTTAKGPLIACKEYLEWSLQLTTNRGVLFGLGQLEIDLNENSTLTKVIYKNRNDHNTLPYFMAYNNGKYHAVVIEHEGALKITVLPSYLIHIRSISGLKVEITLVEGPTPKDIYKHLRNEKVTIPEWALGVHLCRENEVKSLDAMLDEYDTFVKTRSAFPEFTYETDCIHDDLLLHLLSGNSTTEDVAKIFNKINMTEKFLLSFPPQIPVRSDLFERYKNLHPEIFYKDKTGNIYTGKYKNFDVAYPNYKANGIQDLLGDILNIFEGITELKGYTFTKSWPQEDTFHLTGDINKPFIDKEIQEALSYTLPWDLIDGTDIHLRYHNKYGPNMQKTVNSYQAKDFSFSSVSDAETFEPLIIQNTSTLWENMKNSLVTSLYNSIFGHSLISVPVCGSNNYDRIKDENLCLRWYIMAATMPLVRISSALPLRDPINLYSNYSKNKTIEVLKRRQSLIPFYRNILAQGEPLISPMFYKFPDDKSVHNLDEQYMLAEALLVVQPMTANIEILKIYLPPGIVWYELWGGLKYLTEKSEPWISFPIFKTEWVSFVIEGTIIPMVTYSSDAYSNIDLIVAMNCTNTCTAKGSILIEPDDTQVTFSADEEKITISTKDNKKHDKIKKLITKICFYKYDGIRCENGDVQKYIN</sequence>
<feature type="domain" description="P-type" evidence="6">
    <location>
        <begin position="65"/>
        <end position="105"/>
    </location>
</feature>
<dbReference type="GO" id="GO:0090599">
    <property type="term" value="F:alpha-glucosidase activity"/>
    <property type="evidence" value="ECO:0007669"/>
    <property type="project" value="TreeGrafter"/>
</dbReference>
<dbReference type="GO" id="GO:0006491">
    <property type="term" value="P:N-glycan processing"/>
    <property type="evidence" value="ECO:0007669"/>
    <property type="project" value="TreeGrafter"/>
</dbReference>
<dbReference type="Pfam" id="PF01055">
    <property type="entry name" value="Glyco_hydro_31_2nd"/>
    <property type="match status" value="1"/>
</dbReference>
<evidence type="ECO:0000256" key="2">
    <source>
        <dbReference type="ARBA" id="ARBA00023157"/>
    </source>
</evidence>
<keyword evidence="2 3" id="KW-1015">Disulfide bond</keyword>
<dbReference type="SUPFAM" id="SSF57492">
    <property type="entry name" value="Trefoil"/>
    <property type="match status" value="1"/>
</dbReference>
<dbReference type="EMBL" id="JARQZJ010000126">
    <property type="protein sequence ID" value="KAK9890619.1"/>
    <property type="molecule type" value="Genomic_DNA"/>
</dbReference>
<dbReference type="GO" id="GO:0005975">
    <property type="term" value="P:carbohydrate metabolic process"/>
    <property type="evidence" value="ECO:0007669"/>
    <property type="project" value="InterPro"/>
</dbReference>
<feature type="transmembrane region" description="Helical" evidence="5">
    <location>
        <begin position="28"/>
        <end position="52"/>
    </location>
</feature>
<dbReference type="InterPro" id="IPR044913">
    <property type="entry name" value="P_trefoil_dom_sf"/>
</dbReference>
<dbReference type="Gene3D" id="2.60.40.1760">
    <property type="entry name" value="glycosyl hydrolase (family 31)"/>
    <property type="match status" value="1"/>
</dbReference>